<reference evidence="3 4" key="1">
    <citation type="submission" date="2016-02" db="EMBL/GenBank/DDBJ databases">
        <authorList>
            <person name="Wen L."/>
            <person name="He K."/>
            <person name="Yang H."/>
        </authorList>
    </citation>
    <scope>NUCLEOTIDE SEQUENCE [LARGE SCALE GENOMIC DNA]</scope>
    <source>
        <strain evidence="3 4">MJR8628A</strain>
    </source>
</reference>
<name>A0A135YUS0_9FIRM</name>
<dbReference type="RefSeq" id="WP_039866432.1">
    <property type="nucleotide sequence ID" value="NZ_CAMPYD010000019.1"/>
</dbReference>
<dbReference type="AlphaFoldDB" id="A0A135YUS0"/>
<protein>
    <submittedName>
        <fullName evidence="3">Uncharacterized protein</fullName>
    </submittedName>
</protein>
<feature type="compositionally biased region" description="Low complexity" evidence="1">
    <location>
        <begin position="65"/>
        <end position="88"/>
    </location>
</feature>
<comment type="caution">
    <text evidence="3">The sequence shown here is derived from an EMBL/GenBank/DDBJ whole genome shotgun (WGS) entry which is preliminary data.</text>
</comment>
<organism evidence="3 4">
    <name type="scientific">Peptostreptococcus anaerobius</name>
    <dbReference type="NCBI Taxonomy" id="1261"/>
    <lineage>
        <taxon>Bacteria</taxon>
        <taxon>Bacillati</taxon>
        <taxon>Bacillota</taxon>
        <taxon>Clostridia</taxon>
        <taxon>Peptostreptococcales</taxon>
        <taxon>Peptostreptococcaceae</taxon>
        <taxon>Peptostreptococcus</taxon>
    </lineage>
</organism>
<feature type="region of interest" description="Disordered" evidence="1">
    <location>
        <begin position="42"/>
        <end position="102"/>
    </location>
</feature>
<evidence type="ECO:0000313" key="3">
    <source>
        <dbReference type="EMBL" id="KXI13127.1"/>
    </source>
</evidence>
<evidence type="ECO:0000256" key="1">
    <source>
        <dbReference type="SAM" id="MobiDB-lite"/>
    </source>
</evidence>
<gene>
    <name evidence="3" type="ORF">HMPREF3195_00885</name>
</gene>
<proteinExistence type="predicted"/>
<sequence>MMKSKMVLVIVGFMVMGICAANVLPVSQAYVATNNAIVMPAESTNPVVPNSPGESPVSPAASRDVVQSPVSPAASSKPVVSPVSPASPTAEIVDPETPSLVE</sequence>
<accession>A0A135YUS0</accession>
<evidence type="ECO:0000313" key="4">
    <source>
        <dbReference type="Proteomes" id="UP000070326"/>
    </source>
</evidence>
<feature type="chain" id="PRO_5039647293" evidence="2">
    <location>
        <begin position="21"/>
        <end position="102"/>
    </location>
</feature>
<evidence type="ECO:0000256" key="2">
    <source>
        <dbReference type="SAM" id="SignalP"/>
    </source>
</evidence>
<dbReference type="PATRIC" id="fig|1261.5.peg.891"/>
<dbReference type="Proteomes" id="UP000070326">
    <property type="component" value="Unassembled WGS sequence"/>
</dbReference>
<dbReference type="EMBL" id="LSQZ01000033">
    <property type="protein sequence ID" value="KXI13127.1"/>
    <property type="molecule type" value="Genomic_DNA"/>
</dbReference>
<dbReference type="GeneID" id="79843208"/>
<keyword evidence="2" id="KW-0732">Signal</keyword>
<feature type="signal peptide" evidence="2">
    <location>
        <begin position="1"/>
        <end position="20"/>
    </location>
</feature>